<dbReference type="Proteomes" id="UP001194746">
    <property type="component" value="Unassembled WGS sequence"/>
</dbReference>
<evidence type="ECO:0000313" key="2">
    <source>
        <dbReference type="Proteomes" id="UP001194746"/>
    </source>
</evidence>
<name>A0AAD4GN54_ASPNN</name>
<proteinExistence type="predicted"/>
<protein>
    <submittedName>
        <fullName evidence="1">Uncharacterized protein</fullName>
    </submittedName>
</protein>
<dbReference type="AlphaFoldDB" id="A0AAD4GN54"/>
<reference evidence="1" key="2">
    <citation type="submission" date="2020-02" db="EMBL/GenBank/DDBJ databases">
        <authorList>
            <person name="Gilchrist C.L.M."/>
            <person name="Chooi Y.-H."/>
        </authorList>
    </citation>
    <scope>NUCLEOTIDE SEQUENCE</scope>
    <source>
        <strain evidence="1">MST-FP2251</strain>
    </source>
</reference>
<comment type="caution">
    <text evidence="1">The sequence shown here is derived from an EMBL/GenBank/DDBJ whole genome shotgun (WGS) entry which is preliminary data.</text>
</comment>
<sequence>MGTSQSLILDVEFIAQKLLTACGSGTLIEILKEESFLVRMASTWKQIPPEFRKQISHRPSIMVKDAPIKTITLPDEILSRLSGWLDKPSSFLDDEDLLKSSFGYEPLKETYNYMCRLNERNHVDRIRIRFVKLIFYTLKNELKIQNLTEQHRDRLASLVNKSGTLGDNMEIGNNLAKWIPHGKKYSKLCDEIALQLMGGTPATAFQSHQKLGFLFCLNGDNDSLYASGPYRHFCSGLLTLASWEGDLSMDGDEKDAVIKGLIDGDIYGCFSRNKLDIIADKVYDWMWAKIKHCLANETKRLLPKLNVTPVNSNISYEYSRIKFINVQQIPGKCRPKTKASRKAGTRAKRGAPLKDKRISQVACSRSIERPAIQEDLVTIPRSEQSQAVCSSTREQEAIRYRTQHQPDINSTMPTYGTCARSDKLATAPHNPNVHGLHSSLAPPLSDHSVFSPELPYDAFISLRDTDDAFRSAAYQSYMTDDIRYTAQTDNFDSAGQVQNVAYPFPLNNSLQDETYVNASGDLIRTLNSGLESTLDAVHQSHTSGSLLHMSGTLRDTDDAMQATAYQSYFNESCAYGSPVGSIMNHLGNSL</sequence>
<keyword evidence="2" id="KW-1185">Reference proteome</keyword>
<evidence type="ECO:0000313" key="1">
    <source>
        <dbReference type="EMBL" id="KAF9883001.1"/>
    </source>
</evidence>
<organism evidence="1 2">
    <name type="scientific">Aspergillus nanangensis</name>
    <dbReference type="NCBI Taxonomy" id="2582783"/>
    <lineage>
        <taxon>Eukaryota</taxon>
        <taxon>Fungi</taxon>
        <taxon>Dikarya</taxon>
        <taxon>Ascomycota</taxon>
        <taxon>Pezizomycotina</taxon>
        <taxon>Eurotiomycetes</taxon>
        <taxon>Eurotiomycetidae</taxon>
        <taxon>Eurotiales</taxon>
        <taxon>Aspergillaceae</taxon>
        <taxon>Aspergillus</taxon>
        <taxon>Aspergillus subgen. Circumdati</taxon>
    </lineage>
</organism>
<accession>A0AAD4GN54</accession>
<dbReference type="EMBL" id="VCAU01000193">
    <property type="protein sequence ID" value="KAF9883001.1"/>
    <property type="molecule type" value="Genomic_DNA"/>
</dbReference>
<gene>
    <name evidence="1" type="ORF">FE257_004341</name>
</gene>
<reference evidence="1" key="1">
    <citation type="journal article" date="2019" name="Beilstein J. Org. Chem.">
        <title>Nanangenines: drimane sesquiterpenoids as the dominant metabolite cohort of a novel Australian fungus, Aspergillus nanangensis.</title>
        <authorList>
            <person name="Lacey H.J."/>
            <person name="Gilchrist C.L.M."/>
            <person name="Crombie A."/>
            <person name="Kalaitzis J.A."/>
            <person name="Vuong D."/>
            <person name="Rutledge P.J."/>
            <person name="Turner P."/>
            <person name="Pitt J.I."/>
            <person name="Lacey E."/>
            <person name="Chooi Y.H."/>
            <person name="Piggott A.M."/>
        </authorList>
    </citation>
    <scope>NUCLEOTIDE SEQUENCE</scope>
    <source>
        <strain evidence="1">MST-FP2251</strain>
    </source>
</reference>